<keyword evidence="2" id="KW-1185">Reference proteome</keyword>
<reference evidence="1 2" key="1">
    <citation type="submission" date="2022-12" db="EMBL/GenBank/DDBJ databases">
        <authorList>
            <person name="Mo P."/>
        </authorList>
    </citation>
    <scope>NUCLEOTIDE SEQUENCE [LARGE SCALE GENOMIC DNA]</scope>
    <source>
        <strain evidence="1 2">HUAS 2-6</strain>
    </source>
</reference>
<evidence type="ECO:0000313" key="2">
    <source>
        <dbReference type="Proteomes" id="UP001212326"/>
    </source>
</evidence>
<evidence type="ECO:0000313" key="1">
    <source>
        <dbReference type="EMBL" id="WBO66076.1"/>
    </source>
</evidence>
<dbReference type="Proteomes" id="UP001212326">
    <property type="component" value="Chromosome"/>
</dbReference>
<organism evidence="1 2">
    <name type="scientific">Streptomyces camelliae</name>
    <dbReference type="NCBI Taxonomy" id="3004093"/>
    <lineage>
        <taxon>Bacteria</taxon>
        <taxon>Bacillati</taxon>
        <taxon>Actinomycetota</taxon>
        <taxon>Actinomycetes</taxon>
        <taxon>Kitasatosporales</taxon>
        <taxon>Streptomycetaceae</taxon>
        <taxon>Streptomyces</taxon>
    </lineage>
</organism>
<proteinExistence type="predicted"/>
<dbReference type="EMBL" id="CP115300">
    <property type="protein sequence ID" value="WBO66076.1"/>
    <property type="molecule type" value="Genomic_DNA"/>
</dbReference>
<gene>
    <name evidence="1" type="ORF">O1G22_26340</name>
</gene>
<name>A0ABY7P6A3_9ACTN</name>
<accession>A0ABY7P6A3</accession>
<sequence length="73" mass="8020">MLFCENDLYLSARLLGDFVGRVLDELEKLAIAISALSDSTLAIGVLGYKAGIYGVRLQDAGRLLDNGLNYRRE</sequence>
<protein>
    <submittedName>
        <fullName evidence="1">Uncharacterized protein</fullName>
    </submittedName>
</protein>